<evidence type="ECO:0000256" key="6">
    <source>
        <dbReference type="ARBA" id="ARBA00023010"/>
    </source>
</evidence>
<evidence type="ECO:0000256" key="2">
    <source>
        <dbReference type="ARBA" id="ARBA00011056"/>
    </source>
</evidence>
<dbReference type="PANTHER" id="PTHR12960:SF0">
    <property type="entry name" value="MRNA EXPORT FACTOR GLE1"/>
    <property type="match status" value="1"/>
</dbReference>
<feature type="region of interest" description="Disordered" evidence="11">
    <location>
        <begin position="1"/>
        <end position="60"/>
    </location>
</feature>
<keyword evidence="4" id="KW-0509">mRNA transport</keyword>
<dbReference type="InterPro" id="IPR012476">
    <property type="entry name" value="GLE1"/>
</dbReference>
<keyword evidence="3" id="KW-0813">Transport</keyword>
<dbReference type="STRING" id="42251.A0A2T6ZKA9"/>
<evidence type="ECO:0000256" key="5">
    <source>
        <dbReference type="ARBA" id="ARBA00022927"/>
    </source>
</evidence>
<evidence type="ECO:0000256" key="8">
    <source>
        <dbReference type="ARBA" id="ARBA00023242"/>
    </source>
</evidence>
<accession>A0A2T6ZKA9</accession>
<dbReference type="GO" id="GO:0044614">
    <property type="term" value="C:nuclear pore cytoplasmic filaments"/>
    <property type="evidence" value="ECO:0007669"/>
    <property type="project" value="TreeGrafter"/>
</dbReference>
<dbReference type="PANTHER" id="PTHR12960">
    <property type="entry name" value="GLE-1-RELATED"/>
    <property type="match status" value="1"/>
</dbReference>
<evidence type="ECO:0000256" key="1">
    <source>
        <dbReference type="ARBA" id="ARBA00004567"/>
    </source>
</evidence>
<dbReference type="GO" id="GO:0005737">
    <property type="term" value="C:cytoplasm"/>
    <property type="evidence" value="ECO:0007669"/>
    <property type="project" value="TreeGrafter"/>
</dbReference>
<dbReference type="Gene3D" id="1.25.40.510">
    <property type="entry name" value="GLE1-like"/>
    <property type="match status" value="1"/>
</dbReference>
<protein>
    <recommendedName>
        <fullName evidence="9">mRNA export factor GLE1</fullName>
    </recommendedName>
    <alternativeName>
        <fullName evidence="10">Nucleoporin GLE1</fullName>
    </alternativeName>
</protein>
<comment type="subcellular location">
    <subcellularLocation>
        <location evidence="1">Nucleus</location>
        <location evidence="1">Nuclear pore complex</location>
    </subcellularLocation>
</comment>
<keyword evidence="7" id="KW-0906">Nuclear pore complex</keyword>
<dbReference type="Pfam" id="PF07817">
    <property type="entry name" value="GLE1"/>
    <property type="match status" value="1"/>
</dbReference>
<dbReference type="AlphaFoldDB" id="A0A2T6ZKA9"/>
<reference evidence="12 13" key="1">
    <citation type="submission" date="2017-04" db="EMBL/GenBank/DDBJ databases">
        <title>Draft genome sequence of Tuber borchii Vittad., a whitish edible truffle.</title>
        <authorList>
            <consortium name="DOE Joint Genome Institute"/>
            <person name="Murat C."/>
            <person name="Kuo A."/>
            <person name="Barry K.W."/>
            <person name="Clum A."/>
            <person name="Dockter R.B."/>
            <person name="Fauchery L."/>
            <person name="Iotti M."/>
            <person name="Kohler A."/>
            <person name="Labutti K."/>
            <person name="Lindquist E.A."/>
            <person name="Lipzen A."/>
            <person name="Ohm R.A."/>
            <person name="Wang M."/>
            <person name="Grigoriev I.V."/>
            <person name="Zambonelli A."/>
            <person name="Martin F.M."/>
        </authorList>
    </citation>
    <scope>NUCLEOTIDE SEQUENCE [LARGE SCALE GENOMIC DNA]</scope>
    <source>
        <strain evidence="12 13">Tbo3840</strain>
    </source>
</reference>
<dbReference type="GO" id="GO:0015031">
    <property type="term" value="P:protein transport"/>
    <property type="evidence" value="ECO:0007669"/>
    <property type="project" value="UniProtKB-KW"/>
</dbReference>
<dbReference type="InterPro" id="IPR038506">
    <property type="entry name" value="GLE1-like_sf"/>
</dbReference>
<evidence type="ECO:0000256" key="9">
    <source>
        <dbReference type="ARBA" id="ARBA00026227"/>
    </source>
</evidence>
<comment type="similarity">
    <text evidence="2">Belongs to the GLE1 family.</text>
</comment>
<dbReference type="GO" id="GO:0016973">
    <property type="term" value="P:poly(A)+ mRNA export from nucleus"/>
    <property type="evidence" value="ECO:0007669"/>
    <property type="project" value="InterPro"/>
</dbReference>
<evidence type="ECO:0000256" key="11">
    <source>
        <dbReference type="SAM" id="MobiDB-lite"/>
    </source>
</evidence>
<proteinExistence type="inferred from homology"/>
<dbReference type="EMBL" id="NESQ01000209">
    <property type="protein sequence ID" value="PUU75913.1"/>
    <property type="molecule type" value="Genomic_DNA"/>
</dbReference>
<evidence type="ECO:0000313" key="13">
    <source>
        <dbReference type="Proteomes" id="UP000244722"/>
    </source>
</evidence>
<dbReference type="GO" id="GO:0031369">
    <property type="term" value="F:translation initiation factor binding"/>
    <property type="evidence" value="ECO:0007669"/>
    <property type="project" value="TreeGrafter"/>
</dbReference>
<sequence length="573" mass="64729">MTPKAERTLSEPWSPAVKMPLPDSDSEDEWEEGSSDADLFANSSNIYPSPGRTASPRGAQSTCAVRAHNLAEKINALDLKAKEYSLASKLTATDNKASQDFTLVYLQDSRFNAREAAKLEERFQAKVRRVYEAKRQDDLNRARIEKEHREELAREAEEAARKAEEIARRQEMERQRREQEKREREQKAAEAARVQAERVRAEEERKRQADLERETALKRQKDAEDARVKTERDARERAVREAAAALHAASRPGPRIYGRKSTTYEGVAMQRVIAALHQLRHSVRQEEAFAKEKKLTTIRRGLRPKFGQLNGERTQTIEVRDFLKNAFVDLRSDQNGPMISANEFFLNQDPSCDIPVPVAFVWTVNELAKLLVMQVINECAMKPGTADPIGVAVISAFADERLLVNGHSFIDIIIARLLKKNPLLIGELGPEATEGDRKRLGWIQEGDGTWESEENHVNRMVGLTAGYTAIAGRNFGNSKLINPYPIFNLWHAVATVLNAPADKLTNTHYFVMKTFLEVGAKKLVDVYGHQAKKLVELAVGDWALRGETQGFSGAVSVKAFGKFLRNEEWWKKS</sequence>
<keyword evidence="6" id="KW-0811">Translocation</keyword>
<feature type="region of interest" description="Disordered" evidence="11">
    <location>
        <begin position="163"/>
        <end position="235"/>
    </location>
</feature>
<evidence type="ECO:0000313" key="12">
    <source>
        <dbReference type="EMBL" id="PUU75913.1"/>
    </source>
</evidence>
<keyword evidence="5" id="KW-0653">Protein transport</keyword>
<name>A0A2T6ZKA9_TUBBO</name>
<organism evidence="12 13">
    <name type="scientific">Tuber borchii</name>
    <name type="common">White truffle</name>
    <dbReference type="NCBI Taxonomy" id="42251"/>
    <lineage>
        <taxon>Eukaryota</taxon>
        <taxon>Fungi</taxon>
        <taxon>Dikarya</taxon>
        <taxon>Ascomycota</taxon>
        <taxon>Pezizomycotina</taxon>
        <taxon>Pezizomycetes</taxon>
        <taxon>Pezizales</taxon>
        <taxon>Tuberaceae</taxon>
        <taxon>Tuber</taxon>
    </lineage>
</organism>
<dbReference type="GO" id="GO:0005543">
    <property type="term" value="F:phospholipid binding"/>
    <property type="evidence" value="ECO:0007669"/>
    <property type="project" value="TreeGrafter"/>
</dbReference>
<dbReference type="Proteomes" id="UP000244722">
    <property type="component" value="Unassembled WGS sequence"/>
</dbReference>
<evidence type="ECO:0000256" key="7">
    <source>
        <dbReference type="ARBA" id="ARBA00023132"/>
    </source>
</evidence>
<dbReference type="OrthoDB" id="5783963at2759"/>
<evidence type="ECO:0000256" key="3">
    <source>
        <dbReference type="ARBA" id="ARBA00022448"/>
    </source>
</evidence>
<comment type="caution">
    <text evidence="12">The sequence shown here is derived from an EMBL/GenBank/DDBJ whole genome shotgun (WGS) entry which is preliminary data.</text>
</comment>
<evidence type="ECO:0000256" key="10">
    <source>
        <dbReference type="ARBA" id="ARBA00029983"/>
    </source>
</evidence>
<dbReference type="GO" id="GO:0000822">
    <property type="term" value="F:inositol hexakisphosphate binding"/>
    <property type="evidence" value="ECO:0007669"/>
    <property type="project" value="TreeGrafter"/>
</dbReference>
<keyword evidence="8" id="KW-0539">Nucleus</keyword>
<feature type="compositionally biased region" description="Acidic residues" evidence="11">
    <location>
        <begin position="24"/>
        <end position="35"/>
    </location>
</feature>
<keyword evidence="13" id="KW-1185">Reference proteome</keyword>
<gene>
    <name evidence="12" type="ORF">B9Z19DRAFT_1089316</name>
</gene>
<evidence type="ECO:0000256" key="4">
    <source>
        <dbReference type="ARBA" id="ARBA00022816"/>
    </source>
</evidence>